<organism evidence="3 4">
    <name type="scientific">Microbacterium saccharophilum</name>
    <dbReference type="NCBI Taxonomy" id="1213358"/>
    <lineage>
        <taxon>Bacteria</taxon>
        <taxon>Bacillati</taxon>
        <taxon>Actinomycetota</taxon>
        <taxon>Actinomycetes</taxon>
        <taxon>Micrococcales</taxon>
        <taxon>Microbacteriaceae</taxon>
        <taxon>Microbacterium</taxon>
    </lineage>
</organism>
<gene>
    <name evidence="3" type="ORF">FVP74_08810</name>
</gene>
<keyword evidence="1" id="KW-0472">Membrane</keyword>
<dbReference type="InterPro" id="IPR000326">
    <property type="entry name" value="PAP2/HPO"/>
</dbReference>
<comment type="caution">
    <text evidence="3">The sequence shown here is derived from an EMBL/GenBank/DDBJ whole genome shotgun (WGS) entry which is preliminary data.</text>
</comment>
<keyword evidence="4" id="KW-1185">Reference proteome</keyword>
<feature type="transmembrane region" description="Helical" evidence="1">
    <location>
        <begin position="63"/>
        <end position="87"/>
    </location>
</feature>
<dbReference type="OrthoDB" id="5289372at2"/>
<dbReference type="SMART" id="SM00014">
    <property type="entry name" value="acidPPc"/>
    <property type="match status" value="1"/>
</dbReference>
<dbReference type="InterPro" id="IPR036938">
    <property type="entry name" value="PAP2/HPO_sf"/>
</dbReference>
<evidence type="ECO:0000313" key="4">
    <source>
        <dbReference type="Proteomes" id="UP000321949"/>
    </source>
</evidence>
<evidence type="ECO:0000313" key="3">
    <source>
        <dbReference type="EMBL" id="TXK11425.1"/>
    </source>
</evidence>
<evidence type="ECO:0000259" key="2">
    <source>
        <dbReference type="SMART" id="SM00014"/>
    </source>
</evidence>
<dbReference type="EMBL" id="VRSX01000003">
    <property type="protein sequence ID" value="TXK11425.1"/>
    <property type="molecule type" value="Genomic_DNA"/>
</dbReference>
<dbReference type="Proteomes" id="UP000321949">
    <property type="component" value="Unassembled WGS sequence"/>
</dbReference>
<feature type="transmembrane region" description="Helical" evidence="1">
    <location>
        <begin position="187"/>
        <end position="206"/>
    </location>
</feature>
<accession>A0A5C8HYL5</accession>
<dbReference type="PANTHER" id="PTHR14969:SF13">
    <property type="entry name" value="AT30094P"/>
    <property type="match status" value="1"/>
</dbReference>
<dbReference type="SUPFAM" id="SSF48317">
    <property type="entry name" value="Acid phosphatase/Vanadium-dependent haloperoxidase"/>
    <property type="match status" value="1"/>
</dbReference>
<feature type="transmembrane region" description="Helical" evidence="1">
    <location>
        <begin position="145"/>
        <end position="167"/>
    </location>
</feature>
<protein>
    <submittedName>
        <fullName evidence="3">Phosphatase PAP2 family protein</fullName>
    </submittedName>
</protein>
<reference evidence="3 4" key="1">
    <citation type="submission" date="2019-08" db="EMBL/GenBank/DDBJ databases">
        <authorList>
            <person name="Dong K."/>
        </authorList>
    </citation>
    <scope>NUCLEOTIDE SEQUENCE [LARGE SCALE GENOMIC DNA]</scope>
    <source>
        <strain evidence="3 4">K-1</strain>
    </source>
</reference>
<dbReference type="RefSeq" id="WP_147050910.1">
    <property type="nucleotide sequence ID" value="NZ_BKAH01000009.1"/>
</dbReference>
<dbReference type="PANTHER" id="PTHR14969">
    <property type="entry name" value="SPHINGOSINE-1-PHOSPHATE PHOSPHOHYDROLASE"/>
    <property type="match status" value="1"/>
</dbReference>
<keyword evidence="1" id="KW-1133">Transmembrane helix</keyword>
<name>A0A5C8HYL5_9MICO</name>
<feature type="transmembrane region" description="Helical" evidence="1">
    <location>
        <begin position="16"/>
        <end position="36"/>
    </location>
</feature>
<keyword evidence="1" id="KW-0812">Transmembrane</keyword>
<evidence type="ECO:0000256" key="1">
    <source>
        <dbReference type="SAM" id="Phobius"/>
    </source>
</evidence>
<dbReference type="AlphaFoldDB" id="A0A5C8HYL5"/>
<dbReference type="Gene3D" id="1.20.144.10">
    <property type="entry name" value="Phosphatidic acid phosphatase type 2/haloperoxidase"/>
    <property type="match status" value="1"/>
</dbReference>
<dbReference type="Pfam" id="PF01569">
    <property type="entry name" value="PAP2"/>
    <property type="match status" value="1"/>
</dbReference>
<feature type="domain" description="Phosphatidic acid phosphatase type 2/haloperoxidase" evidence="2">
    <location>
        <begin position="95"/>
        <end position="198"/>
    </location>
</feature>
<proteinExistence type="predicted"/>
<sequence>MTTRTTDLEITHGLRWLVGGLALLVVGFLFGILIALGTDILDIDGWWNTLVGTFYQGIRPFSLLMNFLGGGWFATYAVPLAVAVALVLARRPWSALMFLVATALSAGLVQVLKSAFGRARPEDMLVISDHGSFPSGHTANAATMAVLLVIIFPRVWVFVAGLVWTLLMGFSRTQVHAHWFSDTVGGAILGAGAALVVAAAFTIPILQERERAAARTSMFLQRERGASLG</sequence>